<sequence>RMVFVSPPPPPEPISPPQNVSGLPPPPRGWHGAQGGLAHTPCHGVSSFGEPSVEAKQRARAPRPGTTRPAERFPEGTALSPSPYPYTPLQ</sequence>
<proteinExistence type="evidence at transcript level"/>
<feature type="non-terminal residue" evidence="2">
    <location>
        <position position="90"/>
    </location>
</feature>
<reference evidence="2" key="1">
    <citation type="journal article" date="2013" name="J. Virol.">
        <title>Sequencing, annotation, and characterization of the influenza ferret infectome.</title>
        <authorList>
            <person name="Leon A.J."/>
            <person name="Banner D."/>
            <person name="Xu L."/>
            <person name="Ran L."/>
            <person name="Peng Z."/>
            <person name="Yi K."/>
            <person name="Chen C."/>
            <person name="Xu F."/>
            <person name="Huang J."/>
            <person name="Zhao Z."/>
            <person name="Lin Z."/>
            <person name="Huang S.H."/>
            <person name="Fang Y."/>
            <person name="Kelvin A.A."/>
            <person name="Ross T.M."/>
            <person name="Farooqui A."/>
            <person name="Kelvin D.J."/>
        </authorList>
    </citation>
    <scope>NUCLEOTIDE SEQUENCE</scope>
    <source>
        <tissue evidence="2">Lungs</tissue>
    </source>
</reference>
<feature type="region of interest" description="Disordered" evidence="1">
    <location>
        <begin position="1"/>
        <end position="90"/>
    </location>
</feature>
<protein>
    <submittedName>
        <fullName evidence="2">Uncharacterized protein</fullName>
    </submittedName>
</protein>
<accession>G9L216</accession>
<evidence type="ECO:0000313" key="2">
    <source>
        <dbReference type="EMBL" id="AES11195.1"/>
    </source>
</evidence>
<dbReference type="AlphaFoldDB" id="G9L216"/>
<feature type="compositionally biased region" description="Pro residues" evidence="1">
    <location>
        <begin position="1"/>
        <end position="16"/>
    </location>
</feature>
<evidence type="ECO:0000256" key="1">
    <source>
        <dbReference type="SAM" id="MobiDB-lite"/>
    </source>
</evidence>
<name>G9L216_MUSPF</name>
<organism evidence="2">
    <name type="scientific">Mustela putorius furo</name>
    <name type="common">European domestic ferret</name>
    <name type="synonym">Mustela furo</name>
    <dbReference type="NCBI Taxonomy" id="9669"/>
    <lineage>
        <taxon>Eukaryota</taxon>
        <taxon>Metazoa</taxon>
        <taxon>Chordata</taxon>
        <taxon>Craniata</taxon>
        <taxon>Vertebrata</taxon>
        <taxon>Euteleostomi</taxon>
        <taxon>Mammalia</taxon>
        <taxon>Eutheria</taxon>
        <taxon>Laurasiatheria</taxon>
        <taxon>Carnivora</taxon>
        <taxon>Caniformia</taxon>
        <taxon>Musteloidea</taxon>
        <taxon>Mustelidae</taxon>
        <taxon>Mustelinae</taxon>
        <taxon>Mustela</taxon>
    </lineage>
</organism>
<dbReference type="EMBL" id="JP022597">
    <property type="protein sequence ID" value="AES11195.1"/>
    <property type="molecule type" value="mRNA"/>
</dbReference>
<feature type="non-terminal residue" evidence="2">
    <location>
        <position position="1"/>
    </location>
</feature>